<reference evidence="2" key="1">
    <citation type="journal article" date="2019" name="Sci. Rep.">
        <title>Draft genome of Tanacetum cinerariifolium, the natural source of mosquito coil.</title>
        <authorList>
            <person name="Yamashiro T."/>
            <person name="Shiraishi A."/>
            <person name="Satake H."/>
            <person name="Nakayama K."/>
        </authorList>
    </citation>
    <scope>NUCLEOTIDE SEQUENCE</scope>
</reference>
<comment type="caution">
    <text evidence="2">The sequence shown here is derived from an EMBL/GenBank/DDBJ whole genome shotgun (WGS) entry which is preliminary data.</text>
</comment>
<evidence type="ECO:0000256" key="1">
    <source>
        <dbReference type="SAM" id="MobiDB-lite"/>
    </source>
</evidence>
<feature type="region of interest" description="Disordered" evidence="1">
    <location>
        <begin position="1"/>
        <end position="27"/>
    </location>
</feature>
<name>A0A699XDL2_TANCI</name>
<gene>
    <name evidence="2" type="ORF">Tci_927915</name>
</gene>
<dbReference type="EMBL" id="BKCJ011823691">
    <property type="protein sequence ID" value="GFD55946.1"/>
    <property type="molecule type" value="Genomic_DNA"/>
</dbReference>
<feature type="non-terminal residue" evidence="2">
    <location>
        <position position="1"/>
    </location>
</feature>
<dbReference type="AlphaFoldDB" id="A0A699XDL2"/>
<sequence length="71" mass="8100">MFDVDDSEEMSEDELTEDDDIDDAAMEDIDDIGAVLDNLADVHRQGVIEQDICYMTNFAPNMLRRLSEELT</sequence>
<proteinExistence type="predicted"/>
<protein>
    <submittedName>
        <fullName evidence="2">Uncharacterized protein</fullName>
    </submittedName>
</protein>
<accession>A0A699XDL2</accession>
<evidence type="ECO:0000313" key="2">
    <source>
        <dbReference type="EMBL" id="GFD55946.1"/>
    </source>
</evidence>
<organism evidence="2">
    <name type="scientific">Tanacetum cinerariifolium</name>
    <name type="common">Dalmatian daisy</name>
    <name type="synonym">Chrysanthemum cinerariifolium</name>
    <dbReference type="NCBI Taxonomy" id="118510"/>
    <lineage>
        <taxon>Eukaryota</taxon>
        <taxon>Viridiplantae</taxon>
        <taxon>Streptophyta</taxon>
        <taxon>Embryophyta</taxon>
        <taxon>Tracheophyta</taxon>
        <taxon>Spermatophyta</taxon>
        <taxon>Magnoliopsida</taxon>
        <taxon>eudicotyledons</taxon>
        <taxon>Gunneridae</taxon>
        <taxon>Pentapetalae</taxon>
        <taxon>asterids</taxon>
        <taxon>campanulids</taxon>
        <taxon>Asterales</taxon>
        <taxon>Asteraceae</taxon>
        <taxon>Asteroideae</taxon>
        <taxon>Anthemideae</taxon>
        <taxon>Anthemidinae</taxon>
        <taxon>Tanacetum</taxon>
    </lineage>
</organism>